<dbReference type="EMBL" id="BARW01042203">
    <property type="protein sequence ID" value="GAJ20918.1"/>
    <property type="molecule type" value="Genomic_DNA"/>
</dbReference>
<feature type="transmembrane region" description="Helical" evidence="1">
    <location>
        <begin position="17"/>
        <end position="37"/>
    </location>
</feature>
<keyword evidence="1" id="KW-0812">Transmembrane</keyword>
<gene>
    <name evidence="2" type="ORF">S12H4_62707</name>
</gene>
<keyword evidence="1" id="KW-0472">Membrane</keyword>
<organism evidence="2">
    <name type="scientific">marine sediment metagenome</name>
    <dbReference type="NCBI Taxonomy" id="412755"/>
    <lineage>
        <taxon>unclassified sequences</taxon>
        <taxon>metagenomes</taxon>
        <taxon>ecological metagenomes</taxon>
    </lineage>
</organism>
<reference evidence="2" key="1">
    <citation type="journal article" date="2014" name="Front. Microbiol.">
        <title>High frequency of phylogenetically diverse reductive dehalogenase-homologous genes in deep subseafloor sedimentary metagenomes.</title>
        <authorList>
            <person name="Kawai M."/>
            <person name="Futagami T."/>
            <person name="Toyoda A."/>
            <person name="Takaki Y."/>
            <person name="Nishi S."/>
            <person name="Hori S."/>
            <person name="Arai W."/>
            <person name="Tsubouchi T."/>
            <person name="Morono Y."/>
            <person name="Uchiyama I."/>
            <person name="Ito T."/>
            <person name="Fujiyama A."/>
            <person name="Inagaki F."/>
            <person name="Takami H."/>
        </authorList>
    </citation>
    <scope>NUCLEOTIDE SEQUENCE</scope>
    <source>
        <strain evidence="2">Expedition CK06-06</strain>
    </source>
</reference>
<accession>X1UTS6</accession>
<proteinExistence type="predicted"/>
<evidence type="ECO:0000256" key="1">
    <source>
        <dbReference type="SAM" id="Phobius"/>
    </source>
</evidence>
<protein>
    <submittedName>
        <fullName evidence="2">Uncharacterized protein</fullName>
    </submittedName>
</protein>
<dbReference type="AlphaFoldDB" id="X1UTS6"/>
<evidence type="ECO:0000313" key="2">
    <source>
        <dbReference type="EMBL" id="GAJ20918.1"/>
    </source>
</evidence>
<keyword evidence="1" id="KW-1133">Transmembrane helix</keyword>
<sequence length="42" mass="4633">VGLLPTLALGTLNHTETWGIIGTGLMFFAWWLMFLGLKLEGL</sequence>
<feature type="non-terminal residue" evidence="2">
    <location>
        <position position="1"/>
    </location>
</feature>
<name>X1UTS6_9ZZZZ</name>
<comment type="caution">
    <text evidence="2">The sequence shown here is derived from an EMBL/GenBank/DDBJ whole genome shotgun (WGS) entry which is preliminary data.</text>
</comment>